<dbReference type="GO" id="GO:0016887">
    <property type="term" value="F:ATP hydrolysis activity"/>
    <property type="evidence" value="ECO:0007669"/>
    <property type="project" value="InterPro"/>
</dbReference>
<organism evidence="4 5">
    <name type="scientific">Streptococcus suis</name>
    <dbReference type="NCBI Taxonomy" id="1307"/>
    <lineage>
        <taxon>Bacteria</taxon>
        <taxon>Bacillati</taxon>
        <taxon>Bacillota</taxon>
        <taxon>Bacilli</taxon>
        <taxon>Lactobacillales</taxon>
        <taxon>Streptococcaceae</taxon>
        <taxon>Streptococcus</taxon>
    </lineage>
</organism>
<sequence>MLIEIVCDKFKKEKVTFKPGLNVIEGTDDGDNSIGKSTMLLIIDFVFGGETYSQKSEIFKNIDNHDVKFKFEFEGDIFYFSRNFLKSSEVWSCDKDYKKISSMTLDQYNKFLLEKYNIKEKGASFRNLVSRFIRIYGKGGLDETAPLESYKGEANGKAIKPLLQLFEKYHIISDLQDNLDEITTEIAVYNNAQKHSLVSKITATAYKTNLKAIDKIEGELQTISDSLESNIIDIQEVISNRAVEINIKLSNLRRQAARLEVRLKKIDADLQYKFSYTEKNWGLLTTFFPEINLKKIEEIEEFHSSLSKIFRGELRKEKKELDLELSELRLEINKLDGELKNIITEPKISTVLLDSYSELVVEKNRMLSENRVYLDLKKLTEQKKKSQERKDKEYSILLNKIEKDINNQLEIYNNYIYSEDYHAPHLSLEANKIQYFTPQDSGAGTAGKALIILDLAILELTNLPVLVHDSNVFKQLSRNATEKIIELYQSFSKQIFIAFDRQETFSEDAINILKKNTVLSLSDGNELFGWSWSKKIRD</sequence>
<dbReference type="EMBL" id="FIMD01000002">
    <property type="protein sequence ID" value="CYX46422.1"/>
    <property type="molecule type" value="Genomic_DNA"/>
</dbReference>
<dbReference type="GO" id="GO:0006302">
    <property type="term" value="P:double-strand break repair"/>
    <property type="evidence" value="ECO:0007669"/>
    <property type="project" value="InterPro"/>
</dbReference>
<evidence type="ECO:0000256" key="1">
    <source>
        <dbReference type="SAM" id="Coils"/>
    </source>
</evidence>
<name>A0A0Z8PZ88_STRSU</name>
<feature type="coiled-coil region" evidence="1">
    <location>
        <begin position="242"/>
        <end position="269"/>
    </location>
</feature>
<dbReference type="InterPro" id="IPR038729">
    <property type="entry name" value="Rad50/SbcC_AAA"/>
</dbReference>
<feature type="domain" description="DUF2326" evidence="2">
    <location>
        <begin position="420"/>
        <end position="531"/>
    </location>
</feature>
<dbReference type="Gene3D" id="3.40.50.300">
    <property type="entry name" value="P-loop containing nucleotide triphosphate hydrolases"/>
    <property type="match status" value="1"/>
</dbReference>
<keyword evidence="1" id="KW-0175">Coiled coil</keyword>
<dbReference type="RefSeq" id="WP_024394937.1">
    <property type="nucleotide sequence ID" value="NZ_BDMJ01000003.1"/>
</dbReference>
<evidence type="ECO:0000259" key="3">
    <source>
        <dbReference type="Pfam" id="PF13476"/>
    </source>
</evidence>
<dbReference type="Pfam" id="PF13476">
    <property type="entry name" value="AAA_23"/>
    <property type="match status" value="1"/>
</dbReference>
<dbReference type="Pfam" id="PF10088">
    <property type="entry name" value="DUF2326"/>
    <property type="match status" value="1"/>
</dbReference>
<evidence type="ECO:0000313" key="5">
    <source>
        <dbReference type="Proteomes" id="UP000075182"/>
    </source>
</evidence>
<feature type="coiled-coil region" evidence="1">
    <location>
        <begin position="311"/>
        <end position="345"/>
    </location>
</feature>
<protein>
    <submittedName>
        <fullName evidence="4">Chromosome segregation ATPase</fullName>
    </submittedName>
</protein>
<feature type="domain" description="Rad50/SbcC-type AAA" evidence="3">
    <location>
        <begin position="9"/>
        <end position="227"/>
    </location>
</feature>
<dbReference type="InterPro" id="IPR027417">
    <property type="entry name" value="P-loop_NTPase"/>
</dbReference>
<dbReference type="AlphaFoldDB" id="A0A0Z8PZ88"/>
<gene>
    <name evidence="4" type="ORF">ERS132536_00377</name>
</gene>
<accession>A0A0Z8PZ88</accession>
<evidence type="ECO:0000259" key="2">
    <source>
        <dbReference type="Pfam" id="PF10088"/>
    </source>
</evidence>
<proteinExistence type="predicted"/>
<reference evidence="4 5" key="1">
    <citation type="submission" date="2016-02" db="EMBL/GenBank/DDBJ databases">
        <authorList>
            <consortium name="Pathogen Informatics"/>
        </authorList>
    </citation>
    <scope>NUCLEOTIDE SEQUENCE [LARGE SCALE GENOMIC DNA]</scope>
    <source>
        <strain evidence="4 5">SS999</strain>
    </source>
</reference>
<dbReference type="InterPro" id="IPR018760">
    <property type="entry name" value="DUF2326"/>
</dbReference>
<dbReference type="Proteomes" id="UP000075182">
    <property type="component" value="Unassembled WGS sequence"/>
</dbReference>
<evidence type="ECO:0000313" key="4">
    <source>
        <dbReference type="EMBL" id="CYX46422.1"/>
    </source>
</evidence>